<organism evidence="2 3">
    <name type="scientific">Ajellomyces capsulatus</name>
    <name type="common">Darling's disease fungus</name>
    <name type="synonym">Histoplasma capsulatum</name>
    <dbReference type="NCBI Taxonomy" id="5037"/>
    <lineage>
        <taxon>Eukaryota</taxon>
        <taxon>Fungi</taxon>
        <taxon>Dikarya</taxon>
        <taxon>Ascomycota</taxon>
        <taxon>Pezizomycotina</taxon>
        <taxon>Eurotiomycetes</taxon>
        <taxon>Eurotiomycetidae</taxon>
        <taxon>Onygenales</taxon>
        <taxon>Ajellomycetaceae</taxon>
        <taxon>Histoplasma</taxon>
    </lineage>
</organism>
<accession>A0A8A1MGH2</accession>
<dbReference type="Proteomes" id="UP000663671">
    <property type="component" value="Chromosome 1"/>
</dbReference>
<reference evidence="2" key="1">
    <citation type="submission" date="2021-01" db="EMBL/GenBank/DDBJ databases">
        <title>Chromosome-level genome assembly of a human fungal pathogen reveals clustering of transcriptionally co-regulated genes.</title>
        <authorList>
            <person name="Voorhies M."/>
            <person name="Cohen S."/>
            <person name="Shea T.P."/>
            <person name="Petrus S."/>
            <person name="Munoz J.F."/>
            <person name="Poplawski S."/>
            <person name="Goldman W.E."/>
            <person name="Michael T."/>
            <person name="Cuomo C.A."/>
            <person name="Sil A."/>
            <person name="Beyhan S."/>
        </authorList>
    </citation>
    <scope>NUCLEOTIDE SEQUENCE</scope>
    <source>
        <strain evidence="2">WU24</strain>
    </source>
</reference>
<name>A0A8A1MGH2_AJECA</name>
<evidence type="ECO:0000256" key="1">
    <source>
        <dbReference type="SAM" id="MobiDB-lite"/>
    </source>
</evidence>
<sequence>MYRLKPQCLSKMKSVQNLKPGKSRWFFEVSAIVPALDRIRGTVLISSNPMGDRWRSCPSAQLPSFQLLPQVSLADGPNQFSCSSSADHFKTGDEISWNEKTGAP</sequence>
<protein>
    <submittedName>
        <fullName evidence="2">Uncharacterized protein</fullName>
    </submittedName>
</protein>
<evidence type="ECO:0000313" key="3">
    <source>
        <dbReference type="Proteomes" id="UP000663671"/>
    </source>
</evidence>
<dbReference type="EMBL" id="CP069114">
    <property type="protein sequence ID" value="QSS63237.1"/>
    <property type="molecule type" value="Genomic_DNA"/>
</dbReference>
<gene>
    <name evidence="2" type="ORF">I7I51_00294</name>
</gene>
<dbReference type="VEuPathDB" id="FungiDB:I7I51_00294"/>
<dbReference type="AlphaFoldDB" id="A0A8A1MGH2"/>
<feature type="region of interest" description="Disordered" evidence="1">
    <location>
        <begin position="84"/>
        <end position="104"/>
    </location>
</feature>
<proteinExistence type="predicted"/>
<evidence type="ECO:0000313" key="2">
    <source>
        <dbReference type="EMBL" id="QSS63237.1"/>
    </source>
</evidence>